<evidence type="ECO:0008006" key="2">
    <source>
        <dbReference type="Google" id="ProtNLM"/>
    </source>
</evidence>
<organism evidence="1">
    <name type="scientific">Bacillus toyonensis</name>
    <dbReference type="NCBI Taxonomy" id="155322"/>
    <lineage>
        <taxon>Bacteria</taxon>
        <taxon>Bacillati</taxon>
        <taxon>Bacillota</taxon>
        <taxon>Bacilli</taxon>
        <taxon>Bacillales</taxon>
        <taxon>Bacillaceae</taxon>
        <taxon>Bacillus</taxon>
        <taxon>Bacillus cereus group</taxon>
    </lineage>
</organism>
<reference evidence="1" key="1">
    <citation type="submission" date="2017-09" db="EMBL/GenBank/DDBJ databases">
        <title>Large-scale bioinformatics analysis of Bacillus genomes uncovers conserved roles of natural products in bacterial physiology.</title>
        <authorList>
            <consortium name="Agbiome Team Llc"/>
            <person name="Bleich R.M."/>
            <person name="Kirk G.J."/>
            <person name="Santa Maria K.C."/>
            <person name="Allen S.E."/>
            <person name="Farag S."/>
            <person name="Shank E.A."/>
            <person name="Bowers A."/>
        </authorList>
    </citation>
    <scope>NUCLEOTIDE SEQUENCE</scope>
    <source>
        <strain evidence="1">AFS005430</strain>
    </source>
</reference>
<evidence type="ECO:0000313" key="1">
    <source>
        <dbReference type="EMBL" id="PEI86513.1"/>
    </source>
</evidence>
<protein>
    <recommendedName>
        <fullName evidence="2">Carrier domain-containing protein</fullName>
    </recommendedName>
</protein>
<dbReference type="Proteomes" id="UP000220969">
    <property type="component" value="Unassembled WGS sequence"/>
</dbReference>
<comment type="caution">
    <text evidence="1">The sequence shown here is derived from an EMBL/GenBank/DDBJ whole genome shotgun (WGS) entry which is preliminary data.</text>
</comment>
<gene>
    <name evidence="1" type="ORF">CN678_11555</name>
</gene>
<accession>A0AB73QXT9</accession>
<proteinExistence type="predicted"/>
<dbReference type="EMBL" id="NUEH01000023">
    <property type="protein sequence ID" value="PEI86513.1"/>
    <property type="molecule type" value="Genomic_DNA"/>
</dbReference>
<name>A0AB73QXT9_9BACI</name>
<dbReference type="AlphaFoldDB" id="A0AB73QXT9"/>
<sequence>MWQEKVLKELIIKIIEADRENLKLISALMDLDIHVENKAFFSNYKILKEMIDLEFLLQTIESYEKEEITVQQLGDILYEHIEKNKANKV</sequence>
<dbReference type="RefSeq" id="WP_088055652.1">
    <property type="nucleotide sequence ID" value="NZ_JAAVIO010000012.1"/>
</dbReference>